<reference evidence="2 3" key="1">
    <citation type="journal article" date="2021" name="Elife">
        <title>Chloroplast acquisition without the gene transfer in kleptoplastic sea slugs, Plakobranchus ocellatus.</title>
        <authorList>
            <person name="Maeda T."/>
            <person name="Takahashi S."/>
            <person name="Yoshida T."/>
            <person name="Shimamura S."/>
            <person name="Takaki Y."/>
            <person name="Nagai Y."/>
            <person name="Toyoda A."/>
            <person name="Suzuki Y."/>
            <person name="Arimoto A."/>
            <person name="Ishii H."/>
            <person name="Satoh N."/>
            <person name="Nishiyama T."/>
            <person name="Hasebe M."/>
            <person name="Maruyama T."/>
            <person name="Minagawa J."/>
            <person name="Obokata J."/>
            <person name="Shigenobu S."/>
        </authorList>
    </citation>
    <scope>NUCLEOTIDE SEQUENCE [LARGE SCALE GENOMIC DNA]</scope>
</reference>
<sequence length="127" mass="14465">MSRNDFLYLDIFLFVGVLGDGKRSLHLWRLQQRQILIMKSVGSLGLCLLLLLALVSTIEAIYPGYGTHYRPGRIYLRDVADAEADVVKRDSFSERWEAFTDKAETAVKKAGEAVKQFWEDVKKAIRG</sequence>
<name>A0AAV4EE96_9GAST</name>
<keyword evidence="1" id="KW-0472">Membrane</keyword>
<organism evidence="2 3">
    <name type="scientific">Elysia marginata</name>
    <dbReference type="NCBI Taxonomy" id="1093978"/>
    <lineage>
        <taxon>Eukaryota</taxon>
        <taxon>Metazoa</taxon>
        <taxon>Spiralia</taxon>
        <taxon>Lophotrochozoa</taxon>
        <taxon>Mollusca</taxon>
        <taxon>Gastropoda</taxon>
        <taxon>Heterobranchia</taxon>
        <taxon>Euthyneura</taxon>
        <taxon>Panpulmonata</taxon>
        <taxon>Sacoglossa</taxon>
        <taxon>Placobranchoidea</taxon>
        <taxon>Plakobranchidae</taxon>
        <taxon>Elysia</taxon>
    </lineage>
</organism>
<protein>
    <submittedName>
        <fullName evidence="2">Uncharacterized protein</fullName>
    </submittedName>
</protein>
<evidence type="ECO:0000256" key="1">
    <source>
        <dbReference type="SAM" id="Phobius"/>
    </source>
</evidence>
<keyword evidence="3" id="KW-1185">Reference proteome</keyword>
<gene>
    <name evidence="2" type="ORF">ElyMa_001782500</name>
</gene>
<keyword evidence="1" id="KW-1133">Transmembrane helix</keyword>
<dbReference type="AlphaFoldDB" id="A0AAV4EE96"/>
<feature type="transmembrane region" description="Helical" evidence="1">
    <location>
        <begin position="41"/>
        <end position="62"/>
    </location>
</feature>
<keyword evidence="1" id="KW-0812">Transmembrane</keyword>
<evidence type="ECO:0000313" key="3">
    <source>
        <dbReference type="Proteomes" id="UP000762676"/>
    </source>
</evidence>
<dbReference type="EMBL" id="BMAT01003623">
    <property type="protein sequence ID" value="GFR58990.1"/>
    <property type="molecule type" value="Genomic_DNA"/>
</dbReference>
<proteinExistence type="predicted"/>
<comment type="caution">
    <text evidence="2">The sequence shown here is derived from an EMBL/GenBank/DDBJ whole genome shotgun (WGS) entry which is preliminary data.</text>
</comment>
<dbReference type="Proteomes" id="UP000762676">
    <property type="component" value="Unassembled WGS sequence"/>
</dbReference>
<accession>A0AAV4EE96</accession>
<evidence type="ECO:0000313" key="2">
    <source>
        <dbReference type="EMBL" id="GFR58990.1"/>
    </source>
</evidence>